<evidence type="ECO:0000313" key="1">
    <source>
        <dbReference type="EMBL" id="NER31663.1"/>
    </source>
</evidence>
<sequence length="114" mass="13107">YQWGFWMVLLYLDFSRLLAEREQALVREVIKESTNSLFGIDPSSTKINFLSPPEQKIACARVTFFILGSSENSMQLRKRLLELANATMSQKFMAYGIGFKMQEPTIYVESPVTI</sequence>
<organism evidence="1">
    <name type="scientific">Symploca sp. SIO1C4</name>
    <dbReference type="NCBI Taxonomy" id="2607765"/>
    <lineage>
        <taxon>Bacteria</taxon>
        <taxon>Bacillati</taxon>
        <taxon>Cyanobacteriota</taxon>
        <taxon>Cyanophyceae</taxon>
        <taxon>Coleofasciculales</taxon>
        <taxon>Coleofasciculaceae</taxon>
        <taxon>Symploca</taxon>
    </lineage>
</organism>
<gene>
    <name evidence="1" type="ORF">F6J89_29645</name>
</gene>
<feature type="non-terminal residue" evidence="1">
    <location>
        <position position="1"/>
    </location>
</feature>
<name>A0A6B3NIY0_9CYAN</name>
<protein>
    <submittedName>
        <fullName evidence="1">Mechanosensitive ion channel family protein</fullName>
    </submittedName>
</protein>
<comment type="caution">
    <text evidence="1">The sequence shown here is derived from an EMBL/GenBank/DDBJ whole genome shotgun (WGS) entry which is preliminary data.</text>
</comment>
<dbReference type="AlphaFoldDB" id="A0A6B3NIY0"/>
<accession>A0A6B3NIY0</accession>
<reference evidence="1" key="1">
    <citation type="submission" date="2019-11" db="EMBL/GenBank/DDBJ databases">
        <title>Genomic insights into an expanded diversity of filamentous marine cyanobacteria reveals the extraordinary biosynthetic potential of Moorea and Okeania.</title>
        <authorList>
            <person name="Ferreira Leao T."/>
            <person name="Wang M."/>
            <person name="Moss N."/>
            <person name="Da Silva R."/>
            <person name="Sanders J."/>
            <person name="Nurk S."/>
            <person name="Gurevich A."/>
            <person name="Humphrey G."/>
            <person name="Reher R."/>
            <person name="Zhu Q."/>
            <person name="Belda-Ferre P."/>
            <person name="Glukhov E."/>
            <person name="Rex R."/>
            <person name="Dorrestein P.C."/>
            <person name="Knight R."/>
            <person name="Pevzner P."/>
            <person name="Gerwick W.H."/>
            <person name="Gerwick L."/>
        </authorList>
    </citation>
    <scope>NUCLEOTIDE SEQUENCE</scope>
    <source>
        <strain evidence="1">SIO1C4</strain>
    </source>
</reference>
<dbReference type="EMBL" id="JAAHFQ010000894">
    <property type="protein sequence ID" value="NER31663.1"/>
    <property type="molecule type" value="Genomic_DNA"/>
</dbReference>
<proteinExistence type="predicted"/>